<keyword evidence="3" id="KW-1185">Reference proteome</keyword>
<feature type="region of interest" description="Disordered" evidence="1">
    <location>
        <begin position="166"/>
        <end position="210"/>
    </location>
</feature>
<sequence>MRVYNWISVGLLAQTGYGRPMSRDPHGGQQIDDGCKYTPGSWTVGCANFAGSWNLPSQIQQMPKLYSMAFPVSELEKRQDIDSVQRRILELNAEIEADTAQIASLVLMIAQADAAVAMAMTAQQTIDRQATAARLRTAAQTVTDHRNALREEARVLAEHVDGANEPLPLYNTSGGAPQYTPDVPQYDPNFGPDYGAGPDLTLGGSGMSSG</sequence>
<proteinExistence type="predicted"/>
<reference evidence="2" key="1">
    <citation type="journal article" date="2020" name="Stud. Mycol.">
        <title>101 Dothideomycetes genomes: a test case for predicting lifestyles and emergence of pathogens.</title>
        <authorList>
            <person name="Haridas S."/>
            <person name="Albert R."/>
            <person name="Binder M."/>
            <person name="Bloem J."/>
            <person name="Labutti K."/>
            <person name="Salamov A."/>
            <person name="Andreopoulos B."/>
            <person name="Baker S."/>
            <person name="Barry K."/>
            <person name="Bills G."/>
            <person name="Bluhm B."/>
            <person name="Cannon C."/>
            <person name="Castanera R."/>
            <person name="Culley D."/>
            <person name="Daum C."/>
            <person name="Ezra D."/>
            <person name="Gonzalez J."/>
            <person name="Henrissat B."/>
            <person name="Kuo A."/>
            <person name="Liang C."/>
            <person name="Lipzen A."/>
            <person name="Lutzoni F."/>
            <person name="Magnuson J."/>
            <person name="Mondo S."/>
            <person name="Nolan M."/>
            <person name="Ohm R."/>
            <person name="Pangilinan J."/>
            <person name="Park H.-J."/>
            <person name="Ramirez L."/>
            <person name="Alfaro M."/>
            <person name="Sun H."/>
            <person name="Tritt A."/>
            <person name="Yoshinaga Y."/>
            <person name="Zwiers L.-H."/>
            <person name="Turgeon B."/>
            <person name="Goodwin S."/>
            <person name="Spatafora J."/>
            <person name="Crous P."/>
            <person name="Grigoriev I."/>
        </authorList>
    </citation>
    <scope>NUCLEOTIDE SEQUENCE</scope>
    <source>
        <strain evidence="2">CBS 115976</strain>
    </source>
</reference>
<organism evidence="2 3">
    <name type="scientific">Microthyrium microscopicum</name>
    <dbReference type="NCBI Taxonomy" id="703497"/>
    <lineage>
        <taxon>Eukaryota</taxon>
        <taxon>Fungi</taxon>
        <taxon>Dikarya</taxon>
        <taxon>Ascomycota</taxon>
        <taxon>Pezizomycotina</taxon>
        <taxon>Dothideomycetes</taxon>
        <taxon>Dothideomycetes incertae sedis</taxon>
        <taxon>Microthyriales</taxon>
        <taxon>Microthyriaceae</taxon>
        <taxon>Microthyrium</taxon>
    </lineage>
</organism>
<dbReference type="EMBL" id="MU004231">
    <property type="protein sequence ID" value="KAF2673180.1"/>
    <property type="molecule type" value="Genomic_DNA"/>
</dbReference>
<protein>
    <submittedName>
        <fullName evidence="2">Uncharacterized protein</fullName>
    </submittedName>
</protein>
<dbReference type="AlphaFoldDB" id="A0A6A6UN21"/>
<dbReference type="Proteomes" id="UP000799302">
    <property type="component" value="Unassembled WGS sequence"/>
</dbReference>
<accession>A0A6A6UN21</accession>
<name>A0A6A6UN21_9PEZI</name>
<evidence type="ECO:0000313" key="3">
    <source>
        <dbReference type="Proteomes" id="UP000799302"/>
    </source>
</evidence>
<gene>
    <name evidence="2" type="ORF">BT63DRAFT_451210</name>
</gene>
<evidence type="ECO:0000256" key="1">
    <source>
        <dbReference type="SAM" id="MobiDB-lite"/>
    </source>
</evidence>
<evidence type="ECO:0000313" key="2">
    <source>
        <dbReference type="EMBL" id="KAF2673180.1"/>
    </source>
</evidence>